<gene>
    <name evidence="3" type="ORF">LVJ77_11850</name>
</gene>
<dbReference type="Pfam" id="PF03795">
    <property type="entry name" value="YCII"/>
    <property type="match status" value="1"/>
</dbReference>
<dbReference type="Gene3D" id="3.30.70.1060">
    <property type="entry name" value="Dimeric alpha+beta barrel"/>
    <property type="match status" value="1"/>
</dbReference>
<dbReference type="AlphaFoldDB" id="A0ABD8B860"/>
<dbReference type="InterPro" id="IPR011008">
    <property type="entry name" value="Dimeric_a/b-barrel"/>
</dbReference>
<dbReference type="RefSeq" id="WP_027008904.1">
    <property type="nucleotide sequence ID" value="NZ_CP091521.1"/>
</dbReference>
<name>A0ABD8B860_9NEIS</name>
<organism evidence="3 4">
    <name type="scientific">Conchiformibius kuhniae</name>
    <dbReference type="NCBI Taxonomy" id="211502"/>
    <lineage>
        <taxon>Bacteria</taxon>
        <taxon>Pseudomonadati</taxon>
        <taxon>Pseudomonadota</taxon>
        <taxon>Betaproteobacteria</taxon>
        <taxon>Neisseriales</taxon>
        <taxon>Neisseriaceae</taxon>
        <taxon>Conchiformibius</taxon>
    </lineage>
</organism>
<evidence type="ECO:0000256" key="1">
    <source>
        <dbReference type="ARBA" id="ARBA00007689"/>
    </source>
</evidence>
<dbReference type="EMBL" id="CP091521">
    <property type="protein sequence ID" value="XHH50174.1"/>
    <property type="molecule type" value="Genomic_DNA"/>
</dbReference>
<dbReference type="KEGG" id="ckh:LVJ77_11850"/>
<protein>
    <submittedName>
        <fullName evidence="3">YciI family protein</fullName>
    </submittedName>
</protein>
<comment type="similarity">
    <text evidence="1">Belongs to the YciI family.</text>
</comment>
<keyword evidence="4" id="KW-1185">Reference proteome</keyword>
<reference evidence="3 4" key="1">
    <citation type="journal article" date="2022" name="Res Sq">
        <title>Evolution of multicellular longitudinally dividing oral cavity symbionts (Neisseriaceae).</title>
        <authorList>
            <person name="Nyongesa S."/>
            <person name="Weber P."/>
            <person name="Bernet E."/>
            <person name="Pullido F."/>
            <person name="Nieckarz M."/>
            <person name="Delaby M."/>
            <person name="Nieves C."/>
            <person name="Viehboeck T."/>
            <person name="Krause N."/>
            <person name="Rivera-Millot A."/>
            <person name="Nakamura A."/>
            <person name="Vischer N."/>
            <person name="VanNieuwenhze M."/>
            <person name="Brun Y."/>
            <person name="Cava F."/>
            <person name="Bulgheresi S."/>
            <person name="Veyrier F."/>
        </authorList>
    </citation>
    <scope>NUCLEOTIDE SEQUENCE [LARGE SCALE GENOMIC DNA]</scope>
    <source>
        <strain evidence="3 4">17694</strain>
    </source>
</reference>
<feature type="domain" description="YCII-related" evidence="2">
    <location>
        <begin position="1"/>
        <end position="91"/>
    </location>
</feature>
<accession>A0ABD8B860</accession>
<proteinExistence type="inferred from homology"/>
<evidence type="ECO:0000313" key="4">
    <source>
        <dbReference type="Proteomes" id="UP000831534"/>
    </source>
</evidence>
<dbReference type="PANTHER" id="PTHR33606:SF3">
    <property type="entry name" value="PROTEIN YCII"/>
    <property type="match status" value="1"/>
</dbReference>
<dbReference type="PANTHER" id="PTHR33606">
    <property type="entry name" value="PROTEIN YCII"/>
    <property type="match status" value="1"/>
</dbReference>
<dbReference type="NCBIfam" id="NF008473">
    <property type="entry name" value="PRK11370.1"/>
    <property type="match status" value="1"/>
</dbReference>
<dbReference type="InterPro" id="IPR005545">
    <property type="entry name" value="YCII"/>
</dbReference>
<sequence length="98" mass="10607">MLYLFLATDNDGSSQARSEARPAHIARLHQLQQQGRLLAAGPTPLPDNNAGEVSGSLIIADFANLDEAEAWIQSDPYVDAGVYAEVMIRPFVKALPDD</sequence>
<dbReference type="InterPro" id="IPR051807">
    <property type="entry name" value="Sec-metab_biosynth-assoc"/>
</dbReference>
<dbReference type="SUPFAM" id="SSF54909">
    <property type="entry name" value="Dimeric alpha+beta barrel"/>
    <property type="match status" value="1"/>
</dbReference>
<evidence type="ECO:0000313" key="3">
    <source>
        <dbReference type="EMBL" id="XHH50174.1"/>
    </source>
</evidence>
<dbReference type="Proteomes" id="UP000831534">
    <property type="component" value="Chromosome"/>
</dbReference>
<evidence type="ECO:0000259" key="2">
    <source>
        <dbReference type="Pfam" id="PF03795"/>
    </source>
</evidence>